<keyword evidence="3" id="KW-1185">Reference proteome</keyword>
<dbReference type="RefSeq" id="WP_347702860.1">
    <property type="nucleotide sequence ID" value="NZ_JBDPZD010000001.1"/>
</dbReference>
<organism evidence="2 3">
    <name type="scientific">Roseateles paludis</name>
    <dbReference type="NCBI Taxonomy" id="3145238"/>
    <lineage>
        <taxon>Bacteria</taxon>
        <taxon>Pseudomonadati</taxon>
        <taxon>Pseudomonadota</taxon>
        <taxon>Betaproteobacteria</taxon>
        <taxon>Burkholderiales</taxon>
        <taxon>Sphaerotilaceae</taxon>
        <taxon>Roseateles</taxon>
    </lineage>
</organism>
<dbReference type="Proteomes" id="UP001495147">
    <property type="component" value="Unassembled WGS sequence"/>
</dbReference>
<sequence length="172" mass="18641">MQKRMILSIFALWFAGGAHAENPPAEVEEPAKPAEIMGTAENCAQRRELAEPSVPTNGDAANGDAEIVVDRGYTVSISGVGIKRDFLLKRPYSSAFVSGRLIRAAYSCPTPEKRLADCLRGADALAVAGEQTCWRLFYTNAALRTFCLAQVAVNRYFDGEACQAEYDEATGN</sequence>
<evidence type="ECO:0000313" key="2">
    <source>
        <dbReference type="EMBL" id="MEO3690024.1"/>
    </source>
</evidence>
<proteinExistence type="predicted"/>
<comment type="caution">
    <text evidence="2">The sequence shown here is derived from an EMBL/GenBank/DDBJ whole genome shotgun (WGS) entry which is preliminary data.</text>
</comment>
<evidence type="ECO:0000313" key="3">
    <source>
        <dbReference type="Proteomes" id="UP001495147"/>
    </source>
</evidence>
<name>A0ABV0FY62_9BURK</name>
<keyword evidence="1" id="KW-0732">Signal</keyword>
<dbReference type="EMBL" id="JBDPZD010000001">
    <property type="protein sequence ID" value="MEO3690024.1"/>
    <property type="molecule type" value="Genomic_DNA"/>
</dbReference>
<protein>
    <submittedName>
        <fullName evidence="2">Uncharacterized protein</fullName>
    </submittedName>
</protein>
<evidence type="ECO:0000256" key="1">
    <source>
        <dbReference type="SAM" id="SignalP"/>
    </source>
</evidence>
<accession>A0ABV0FY62</accession>
<reference evidence="2 3" key="1">
    <citation type="submission" date="2024-05" db="EMBL/GenBank/DDBJ databases">
        <title>Roseateles sp. DJS-2-20 16S ribosomal RNA gene Genome sequencing and assembly.</title>
        <authorList>
            <person name="Woo H."/>
        </authorList>
    </citation>
    <scope>NUCLEOTIDE SEQUENCE [LARGE SCALE GENOMIC DNA]</scope>
    <source>
        <strain evidence="2 3">DJS-2-20</strain>
    </source>
</reference>
<gene>
    <name evidence="2" type="ORF">ABDJ85_00995</name>
</gene>
<feature type="signal peptide" evidence="1">
    <location>
        <begin position="1"/>
        <end position="20"/>
    </location>
</feature>
<feature type="chain" id="PRO_5045610276" evidence="1">
    <location>
        <begin position="21"/>
        <end position="172"/>
    </location>
</feature>